<dbReference type="STRING" id="3775.A0A1Q3CNQ5"/>
<keyword evidence="3 6" id="KW-1133">Transmembrane helix</keyword>
<sequence>MDHAHNRVYPLDVEASYSMHSTDPQPQKYIMLNNNQGNLRPPPNRRNIPRYHSANPHSKSGGNCCLRCICCCYCFLIILVLISAALAFYLYSLYQPKIPSYKLDRFEVQAFNIQSDFSVNTEFSVTVKAENPNEHIGFTYGEDSSVIVAYQDTTLCSGKLPAFHQPEKNTSMINVVLKGKSEFGSGLQEALMENQDSGRIPLLVEVKAPVKVTIVQLQLREVVVFVNCSLVVDSLSANKKPQILSTKYSYDIQF</sequence>
<gene>
    <name evidence="8" type="ORF">CFOL_v3_25352</name>
</gene>
<evidence type="ECO:0000256" key="5">
    <source>
        <dbReference type="SAM" id="MobiDB-lite"/>
    </source>
</evidence>
<organism evidence="8 9">
    <name type="scientific">Cephalotus follicularis</name>
    <name type="common">Albany pitcher plant</name>
    <dbReference type="NCBI Taxonomy" id="3775"/>
    <lineage>
        <taxon>Eukaryota</taxon>
        <taxon>Viridiplantae</taxon>
        <taxon>Streptophyta</taxon>
        <taxon>Embryophyta</taxon>
        <taxon>Tracheophyta</taxon>
        <taxon>Spermatophyta</taxon>
        <taxon>Magnoliopsida</taxon>
        <taxon>eudicotyledons</taxon>
        <taxon>Gunneridae</taxon>
        <taxon>Pentapetalae</taxon>
        <taxon>rosids</taxon>
        <taxon>fabids</taxon>
        <taxon>Oxalidales</taxon>
        <taxon>Cephalotaceae</taxon>
        <taxon>Cephalotus</taxon>
    </lineage>
</organism>
<feature type="domain" description="Late embryogenesis abundant protein LEA-2 subgroup" evidence="7">
    <location>
        <begin position="126"/>
        <end position="208"/>
    </location>
</feature>
<protein>
    <submittedName>
        <fullName evidence="8">LEA_2 domain-containing protein</fullName>
    </submittedName>
</protein>
<dbReference type="InterPro" id="IPR044839">
    <property type="entry name" value="NDR1-like"/>
</dbReference>
<feature type="transmembrane region" description="Helical" evidence="6">
    <location>
        <begin position="75"/>
        <end position="94"/>
    </location>
</feature>
<dbReference type="InterPro" id="IPR004864">
    <property type="entry name" value="LEA_2"/>
</dbReference>
<keyword evidence="2 6" id="KW-0812">Transmembrane</keyword>
<evidence type="ECO:0000256" key="2">
    <source>
        <dbReference type="ARBA" id="ARBA00022692"/>
    </source>
</evidence>
<dbReference type="EMBL" id="BDDD01002512">
    <property type="protein sequence ID" value="GAV81899.1"/>
    <property type="molecule type" value="Genomic_DNA"/>
</dbReference>
<name>A0A1Q3CNQ5_CEPFO</name>
<dbReference type="Pfam" id="PF03168">
    <property type="entry name" value="LEA_2"/>
    <property type="match status" value="1"/>
</dbReference>
<evidence type="ECO:0000313" key="9">
    <source>
        <dbReference type="Proteomes" id="UP000187406"/>
    </source>
</evidence>
<dbReference type="Proteomes" id="UP000187406">
    <property type="component" value="Unassembled WGS sequence"/>
</dbReference>
<dbReference type="AlphaFoldDB" id="A0A1Q3CNQ5"/>
<evidence type="ECO:0000313" key="8">
    <source>
        <dbReference type="EMBL" id="GAV81899.1"/>
    </source>
</evidence>
<keyword evidence="4 6" id="KW-0472">Membrane</keyword>
<evidence type="ECO:0000259" key="7">
    <source>
        <dbReference type="Pfam" id="PF03168"/>
    </source>
</evidence>
<dbReference type="InParanoid" id="A0A1Q3CNQ5"/>
<reference evidence="9" key="1">
    <citation type="submission" date="2016-04" db="EMBL/GenBank/DDBJ databases">
        <title>Cephalotus genome sequencing.</title>
        <authorList>
            <person name="Fukushima K."/>
            <person name="Hasebe M."/>
            <person name="Fang X."/>
        </authorList>
    </citation>
    <scope>NUCLEOTIDE SEQUENCE [LARGE SCALE GENOMIC DNA]</scope>
    <source>
        <strain evidence="9">cv. St1</strain>
    </source>
</reference>
<dbReference type="GO" id="GO:0098542">
    <property type="term" value="P:defense response to other organism"/>
    <property type="evidence" value="ECO:0007669"/>
    <property type="project" value="InterPro"/>
</dbReference>
<dbReference type="GO" id="GO:0005886">
    <property type="term" value="C:plasma membrane"/>
    <property type="evidence" value="ECO:0007669"/>
    <property type="project" value="TreeGrafter"/>
</dbReference>
<evidence type="ECO:0000256" key="1">
    <source>
        <dbReference type="ARBA" id="ARBA00004167"/>
    </source>
</evidence>
<dbReference type="PANTHER" id="PTHR31234">
    <property type="entry name" value="LATE EMBRYOGENESIS ABUNDANT (LEA) HYDROXYPROLINE-RICH GLYCOPROTEIN FAMILY"/>
    <property type="match status" value="1"/>
</dbReference>
<comment type="caution">
    <text evidence="8">The sequence shown here is derived from an EMBL/GenBank/DDBJ whole genome shotgun (WGS) entry which is preliminary data.</text>
</comment>
<keyword evidence="9" id="KW-1185">Reference proteome</keyword>
<evidence type="ECO:0000256" key="6">
    <source>
        <dbReference type="SAM" id="Phobius"/>
    </source>
</evidence>
<comment type="subcellular location">
    <subcellularLocation>
        <location evidence="1">Membrane</location>
        <topology evidence="1">Single-pass membrane protein</topology>
    </subcellularLocation>
</comment>
<proteinExistence type="predicted"/>
<accession>A0A1Q3CNQ5</accession>
<dbReference type="PANTHER" id="PTHR31234:SF72">
    <property type="entry name" value="NDR1_HIN1-LIKE PROTEIN 6"/>
    <property type="match status" value="1"/>
</dbReference>
<feature type="region of interest" description="Disordered" evidence="5">
    <location>
        <begin position="39"/>
        <end position="60"/>
    </location>
</feature>
<evidence type="ECO:0000256" key="3">
    <source>
        <dbReference type="ARBA" id="ARBA00022989"/>
    </source>
</evidence>
<evidence type="ECO:0000256" key="4">
    <source>
        <dbReference type="ARBA" id="ARBA00023136"/>
    </source>
</evidence>
<dbReference type="OrthoDB" id="778052at2759"/>